<dbReference type="EMBL" id="AWWV01014929">
    <property type="protein sequence ID" value="OMO54588.1"/>
    <property type="molecule type" value="Genomic_DNA"/>
</dbReference>
<keyword evidence="2" id="KW-1185">Reference proteome</keyword>
<dbReference type="Gramene" id="OMO54588">
    <property type="protein sequence ID" value="OMO54588"/>
    <property type="gene ID" value="CCACVL1_27729"/>
</dbReference>
<sequence length="45" mass="5171">MDWRDRYSTDCLLMGTEHRPLSDGNQLSPIDDIGFVTIGTTEEHF</sequence>
<evidence type="ECO:0000313" key="1">
    <source>
        <dbReference type="EMBL" id="OMO54588.1"/>
    </source>
</evidence>
<comment type="caution">
    <text evidence="1">The sequence shown here is derived from an EMBL/GenBank/DDBJ whole genome shotgun (WGS) entry which is preliminary data.</text>
</comment>
<dbReference type="AlphaFoldDB" id="A0A1R3G911"/>
<name>A0A1R3G911_COCAP</name>
<reference evidence="1 2" key="1">
    <citation type="submission" date="2013-09" db="EMBL/GenBank/DDBJ databases">
        <title>Corchorus capsularis genome sequencing.</title>
        <authorList>
            <person name="Alam M."/>
            <person name="Haque M.S."/>
            <person name="Islam M.S."/>
            <person name="Emdad E.M."/>
            <person name="Islam M.M."/>
            <person name="Ahmed B."/>
            <person name="Halim A."/>
            <person name="Hossen Q.M.M."/>
            <person name="Hossain M.Z."/>
            <person name="Ahmed R."/>
            <person name="Khan M.M."/>
            <person name="Islam R."/>
            <person name="Rashid M.M."/>
            <person name="Khan S.A."/>
            <person name="Rahman M.S."/>
            <person name="Alam M."/>
        </authorList>
    </citation>
    <scope>NUCLEOTIDE SEQUENCE [LARGE SCALE GENOMIC DNA]</scope>
    <source>
        <strain evidence="2">cv. CVL-1</strain>
        <tissue evidence="1">Whole seedling</tissue>
    </source>
</reference>
<protein>
    <submittedName>
        <fullName evidence="1">Uncharacterized protein</fullName>
    </submittedName>
</protein>
<organism evidence="1 2">
    <name type="scientific">Corchorus capsularis</name>
    <name type="common">Jute</name>
    <dbReference type="NCBI Taxonomy" id="210143"/>
    <lineage>
        <taxon>Eukaryota</taxon>
        <taxon>Viridiplantae</taxon>
        <taxon>Streptophyta</taxon>
        <taxon>Embryophyta</taxon>
        <taxon>Tracheophyta</taxon>
        <taxon>Spermatophyta</taxon>
        <taxon>Magnoliopsida</taxon>
        <taxon>eudicotyledons</taxon>
        <taxon>Gunneridae</taxon>
        <taxon>Pentapetalae</taxon>
        <taxon>rosids</taxon>
        <taxon>malvids</taxon>
        <taxon>Malvales</taxon>
        <taxon>Malvaceae</taxon>
        <taxon>Grewioideae</taxon>
        <taxon>Apeibeae</taxon>
        <taxon>Corchorus</taxon>
    </lineage>
</organism>
<gene>
    <name evidence="1" type="ORF">CCACVL1_27729</name>
</gene>
<dbReference type="Proteomes" id="UP000188268">
    <property type="component" value="Unassembled WGS sequence"/>
</dbReference>
<evidence type="ECO:0000313" key="2">
    <source>
        <dbReference type="Proteomes" id="UP000188268"/>
    </source>
</evidence>
<accession>A0A1R3G911</accession>
<proteinExistence type="predicted"/>